<proteinExistence type="predicted"/>
<dbReference type="STRING" id="1313304.CALK_0292"/>
<feature type="chain" id="PRO_5004681739" description="DUF4476 domain-containing protein" evidence="1">
    <location>
        <begin position="21"/>
        <end position="98"/>
    </location>
</feature>
<gene>
    <name evidence="2" type="ORF">CALK_0292</name>
</gene>
<evidence type="ECO:0000256" key="1">
    <source>
        <dbReference type="SAM" id="SignalP"/>
    </source>
</evidence>
<accession>U7D844</accession>
<dbReference type="RefSeq" id="WP_022635838.1">
    <property type="nucleotide sequence ID" value="NZ_ASJR01000002.1"/>
</dbReference>
<keyword evidence="3" id="KW-1185">Reference proteome</keyword>
<feature type="signal peptide" evidence="1">
    <location>
        <begin position="1"/>
        <end position="20"/>
    </location>
</feature>
<reference evidence="2 3" key="1">
    <citation type="journal article" date="2013" name="Environ. Microbiol.">
        <title>Genome analysis of Chitinivibrio alkaliphilus gen. nov., sp. nov., a novel extremely haloalkaliphilic anaerobic chitinolytic bacterium from the candidate phylum Termite Group 3.</title>
        <authorList>
            <person name="Sorokin D.Y."/>
            <person name="Gumerov V.M."/>
            <person name="Rakitin A.L."/>
            <person name="Beletsky A.V."/>
            <person name="Damste J.S."/>
            <person name="Muyzer G."/>
            <person name="Mardanov A.V."/>
            <person name="Ravin N.V."/>
        </authorList>
    </citation>
    <scope>NUCLEOTIDE SEQUENCE [LARGE SCALE GENOMIC DNA]</scope>
    <source>
        <strain evidence="2 3">ACht1</strain>
    </source>
</reference>
<organism evidence="2 3">
    <name type="scientific">Chitinivibrio alkaliphilus ACht1</name>
    <dbReference type="NCBI Taxonomy" id="1313304"/>
    <lineage>
        <taxon>Bacteria</taxon>
        <taxon>Pseudomonadati</taxon>
        <taxon>Fibrobacterota</taxon>
        <taxon>Chitinivibrionia</taxon>
        <taxon>Chitinivibrionales</taxon>
        <taxon>Chitinivibrionaceae</taxon>
        <taxon>Chitinivibrio</taxon>
    </lineage>
</organism>
<dbReference type="Proteomes" id="UP000017148">
    <property type="component" value="Unassembled WGS sequence"/>
</dbReference>
<comment type="caution">
    <text evidence="2">The sequence shown here is derived from an EMBL/GenBank/DDBJ whole genome shotgun (WGS) entry which is preliminary data.</text>
</comment>
<name>U7D844_9BACT</name>
<protein>
    <recommendedName>
        <fullName evidence="4">DUF4476 domain-containing protein</fullName>
    </recommendedName>
</protein>
<keyword evidence="1" id="KW-0732">Signal</keyword>
<evidence type="ECO:0000313" key="2">
    <source>
        <dbReference type="EMBL" id="ERP39125.1"/>
    </source>
</evidence>
<evidence type="ECO:0000313" key="3">
    <source>
        <dbReference type="Proteomes" id="UP000017148"/>
    </source>
</evidence>
<sequence length="98" mass="10939">MNNLCAVLLCLCMSYGVAMASSDSSRMSAKEQVVAGVIILEDNARFLTPADKARFLQALLDVTGHSVTDVIDILHHYDDSPEQWLQLLDRILQQMEDE</sequence>
<dbReference type="AlphaFoldDB" id="U7D844"/>
<evidence type="ECO:0008006" key="4">
    <source>
        <dbReference type="Google" id="ProtNLM"/>
    </source>
</evidence>
<dbReference type="EMBL" id="ASJR01000002">
    <property type="protein sequence ID" value="ERP39125.1"/>
    <property type="molecule type" value="Genomic_DNA"/>
</dbReference>